<evidence type="ECO:0000313" key="2">
    <source>
        <dbReference type="Proteomes" id="UP001139369"/>
    </source>
</evidence>
<gene>
    <name evidence="1" type="ORF">MC378_14100</name>
</gene>
<name>A0A9X2AKQ3_9FLAO</name>
<proteinExistence type="predicted"/>
<sequence length="141" mass="16684">MSQININFNVSRKDAKMFITSIEYVILNTQNQQAKKRLYTILNEIKFDYWKDDKILLFVSQGLRIVTRKPIHLKSKLQSELGIPEIWIHRTLYKMCNDIIERLMHLSKKNKPYKSVTPNQASTCKTVHDIIKLIRSTYDKA</sequence>
<evidence type="ECO:0000313" key="1">
    <source>
        <dbReference type="EMBL" id="MCI2230307.1"/>
    </source>
</evidence>
<dbReference type="AlphaFoldDB" id="A0A9X2AKQ3"/>
<protein>
    <submittedName>
        <fullName evidence="1">Uncharacterized protein</fullName>
    </submittedName>
</protein>
<accession>A0A9X2AKQ3</accession>
<dbReference type="EMBL" id="JAKQYM010000015">
    <property type="protein sequence ID" value="MCI2230307.1"/>
    <property type="molecule type" value="Genomic_DNA"/>
</dbReference>
<comment type="caution">
    <text evidence="1">The sequence shown here is derived from an EMBL/GenBank/DDBJ whole genome shotgun (WGS) entry which is preliminary data.</text>
</comment>
<reference evidence="1" key="1">
    <citation type="submission" date="2022-02" db="EMBL/GenBank/DDBJ databases">
        <title>Polaribacter sp. MSW13, isolated from seawater.</title>
        <authorList>
            <person name="Kristyanto S."/>
            <person name="Jung J."/>
            <person name="Jeon C.O."/>
        </authorList>
    </citation>
    <scope>NUCLEOTIDE SEQUENCE</scope>
    <source>
        <strain evidence="1">MSW13</strain>
    </source>
</reference>
<organism evidence="1 2">
    <name type="scientific">Polaribacter marinus</name>
    <dbReference type="NCBI Taxonomy" id="2916838"/>
    <lineage>
        <taxon>Bacteria</taxon>
        <taxon>Pseudomonadati</taxon>
        <taxon>Bacteroidota</taxon>
        <taxon>Flavobacteriia</taxon>
        <taxon>Flavobacteriales</taxon>
        <taxon>Flavobacteriaceae</taxon>
    </lineage>
</organism>
<dbReference type="RefSeq" id="WP_242179417.1">
    <property type="nucleotide sequence ID" value="NZ_JAKQYM010000015.1"/>
</dbReference>
<dbReference type="Proteomes" id="UP001139369">
    <property type="component" value="Unassembled WGS sequence"/>
</dbReference>
<keyword evidence="2" id="KW-1185">Reference proteome</keyword>